<organism evidence="6 7">
    <name type="scientific">Peptoclostridium litorale DSM 5388</name>
    <dbReference type="NCBI Taxonomy" id="1121324"/>
    <lineage>
        <taxon>Bacteria</taxon>
        <taxon>Bacillati</taxon>
        <taxon>Bacillota</taxon>
        <taxon>Clostridia</taxon>
        <taxon>Peptostreptococcales</taxon>
        <taxon>Peptoclostridiaceae</taxon>
        <taxon>Peptoclostridium</taxon>
    </lineage>
</organism>
<accession>A0A069RFS6</accession>
<feature type="domain" description="Phage tail tape measure protein" evidence="5">
    <location>
        <begin position="201"/>
        <end position="395"/>
    </location>
</feature>
<evidence type="ECO:0000313" key="6">
    <source>
        <dbReference type="EMBL" id="KDR95899.1"/>
    </source>
</evidence>
<proteinExistence type="predicted"/>
<keyword evidence="4" id="KW-0472">Membrane</keyword>
<dbReference type="AlphaFoldDB" id="A0A069RFS6"/>
<feature type="region of interest" description="Disordered" evidence="3">
    <location>
        <begin position="906"/>
        <end position="963"/>
    </location>
</feature>
<dbReference type="RefSeq" id="WP_052635989.1">
    <property type="nucleotide sequence ID" value="NZ_FSRH01000008.1"/>
</dbReference>
<keyword evidence="4" id="KW-0812">Transmembrane</keyword>
<feature type="transmembrane region" description="Helical" evidence="4">
    <location>
        <begin position="524"/>
        <end position="549"/>
    </location>
</feature>
<keyword evidence="7" id="KW-1185">Reference proteome</keyword>
<evidence type="ECO:0000313" key="7">
    <source>
        <dbReference type="Proteomes" id="UP000027946"/>
    </source>
</evidence>
<name>A0A069RFS6_PEPLI</name>
<protein>
    <submittedName>
        <fullName evidence="6">TP901 family phage tail tape measure protein</fullName>
    </submittedName>
</protein>
<dbReference type="Pfam" id="PF10145">
    <property type="entry name" value="PhageMin_Tail"/>
    <property type="match status" value="1"/>
</dbReference>
<evidence type="ECO:0000256" key="3">
    <source>
        <dbReference type="SAM" id="MobiDB-lite"/>
    </source>
</evidence>
<dbReference type="PANTHER" id="PTHR37813:SF1">
    <property type="entry name" value="FELS-2 PROPHAGE PROTEIN"/>
    <property type="match status" value="1"/>
</dbReference>
<keyword evidence="2" id="KW-0175">Coiled coil</keyword>
<feature type="transmembrane region" description="Helical" evidence="4">
    <location>
        <begin position="493"/>
        <end position="512"/>
    </location>
</feature>
<keyword evidence="1" id="KW-1188">Viral release from host cell</keyword>
<reference evidence="6 7" key="1">
    <citation type="submission" date="2014-03" db="EMBL/GenBank/DDBJ databases">
        <title>Genome sequence of Clostridium litorale W6, DSM 5388.</title>
        <authorList>
            <person name="Poehlein A."/>
            <person name="Jagirdar A."/>
            <person name="Khonsari B."/>
            <person name="Chibani C.M."/>
            <person name="Gutierrez Gutierrez D.A."/>
            <person name="Davydova E."/>
            <person name="Alghaithi H.S."/>
            <person name="Nair K.P."/>
            <person name="Dhamotharan K."/>
            <person name="Chandran L."/>
            <person name="G W."/>
            <person name="Daniel R."/>
        </authorList>
    </citation>
    <scope>NUCLEOTIDE SEQUENCE [LARGE SCALE GENOMIC DNA]</scope>
    <source>
        <strain evidence="6 7">W6</strain>
    </source>
</reference>
<dbReference type="eggNOG" id="COG3941">
    <property type="taxonomic scope" value="Bacteria"/>
</dbReference>
<dbReference type="STRING" id="1121324.CLIT_8c00680"/>
<dbReference type="EMBL" id="JJMM01000008">
    <property type="protein sequence ID" value="KDR95899.1"/>
    <property type="molecule type" value="Genomic_DNA"/>
</dbReference>
<dbReference type="eggNOG" id="COG5283">
    <property type="taxonomic scope" value="Bacteria"/>
</dbReference>
<evidence type="ECO:0000256" key="2">
    <source>
        <dbReference type="SAM" id="Coils"/>
    </source>
</evidence>
<evidence type="ECO:0000259" key="5">
    <source>
        <dbReference type="Pfam" id="PF10145"/>
    </source>
</evidence>
<dbReference type="InterPro" id="IPR010090">
    <property type="entry name" value="Phage_tape_meas"/>
</dbReference>
<dbReference type="eggNOG" id="COG3953">
    <property type="taxonomic scope" value="Bacteria"/>
</dbReference>
<feature type="compositionally biased region" description="Basic and acidic residues" evidence="3">
    <location>
        <begin position="935"/>
        <end position="951"/>
    </location>
</feature>
<dbReference type="SUPFAM" id="SSF57997">
    <property type="entry name" value="Tropomyosin"/>
    <property type="match status" value="1"/>
</dbReference>
<dbReference type="Gene3D" id="1.20.120.20">
    <property type="entry name" value="Apolipoprotein"/>
    <property type="match status" value="2"/>
</dbReference>
<feature type="transmembrane region" description="Helical" evidence="4">
    <location>
        <begin position="555"/>
        <end position="574"/>
    </location>
</feature>
<dbReference type="OrthoDB" id="1757763at2"/>
<dbReference type="PANTHER" id="PTHR37813">
    <property type="entry name" value="FELS-2 PROPHAGE PROTEIN"/>
    <property type="match status" value="1"/>
</dbReference>
<comment type="caution">
    <text evidence="6">The sequence shown here is derived from an EMBL/GenBank/DDBJ whole genome shotgun (WGS) entry which is preliminary data.</text>
</comment>
<dbReference type="Gene3D" id="1.10.287.1490">
    <property type="match status" value="1"/>
</dbReference>
<dbReference type="eggNOG" id="COG5412">
    <property type="taxonomic scope" value="Bacteria"/>
</dbReference>
<gene>
    <name evidence="6" type="ORF">CLIT_8c00680</name>
</gene>
<evidence type="ECO:0000256" key="4">
    <source>
        <dbReference type="SAM" id="Phobius"/>
    </source>
</evidence>
<feature type="coiled-coil region" evidence="2">
    <location>
        <begin position="23"/>
        <end position="141"/>
    </location>
</feature>
<dbReference type="Proteomes" id="UP000027946">
    <property type="component" value="Unassembled WGS sequence"/>
</dbReference>
<keyword evidence="4" id="KW-1133">Transmembrane helix</keyword>
<sequence length="1066" mass="112555">MAEEVGSLQVNIGLNSQGFQQGISSINKQLKVAEAEFKNASSALSGFGSETDKLKAKSEYLSKAVDLQSQKVDQLKEAYEKARATKGENAKATQNLAIQYNNAQARLNSLRGQLDQTNTSIANQENKWNQLSNTLAEAGERIKAVGESVSNAGKTLTANVTAPLAAVGAAGAKLAMDFEESLNKVGTIADETVLPIEEIGDTVLELSDDVGVAASELNETLYQTISATGDTGNSLGYVEVASKAAIGGFSDTTTAVDGLTTVMNSYGLKGTEAMQSVSDQMLTAQNYGKTTFGEMASSIGSVIPIASSMNVSTKELFASIATLTKNGIGTSESITGVKAALSNVIKPSKQACDMAASLGLEFNAAHLKSVGWAKFLDEVKEKTGGNSEEMAQLFGSVEALNAVTVLATTGSEDFAGALDAMENSAGATAKAFEKMDQGAKDSIEDTLNSIQNLGIELGQILLPMINDVVAKVGEWVQWFKGLDDSTKETIVKVGMLAAAVGPVLLVIGKLITIGGTLVTAFSTVTTAIGVATGTVTGATGAAAALGTAFTVMTGPVGIAIAAIAGVTVAGVALWKNWDTVKEKSNELWTSLVATFEGIKTSISNVWTSIETATENTWKSMVDFVSGLWEGFKNTISNITQKLADAVVESFKWLYNHNYYFQDLVDFVVGAWESLKVTTSNIWTSIKGFLNGLWNGIKTTCIGVWTGIKQGVEGILNGLETSIMNIWNAIKGGVGIVLNGIKTIVSNGWNSIKTGAEIAWNSIKTAIVNVWTKLKELAGTWAKNMMDMFVGGIKNKINDVKEAVRSVAEKIKDFLGFHSPTKDGPASESDQWAPNFMNMFASGIAANTNLVQTAAEGVASVVKSTFDSAVSYAQDMAKKIENISSSSGGSFKTSDTWVDGNGNYLGTDGNIHNDGSSGSKSKKDHKDKSGNIGGGETKEEKDARRERDKARGMPDGYASGTDSATRGWHVVGEEGPELLWFGGGETVLNNSNTKALLQSANMSIRALGKMQNVSASGIDYEKLADALARKIGRSITQNITIKSPAPLSPSEVARQNKRALEKMALEW</sequence>
<evidence type="ECO:0000256" key="1">
    <source>
        <dbReference type="ARBA" id="ARBA00022612"/>
    </source>
</evidence>
<dbReference type="NCBIfam" id="TIGR01760">
    <property type="entry name" value="tape_meas_TP901"/>
    <property type="match status" value="1"/>
</dbReference>